<evidence type="ECO:0000313" key="3">
    <source>
        <dbReference type="EMBL" id="KZO90948.1"/>
    </source>
</evidence>
<dbReference type="EMBL" id="KV417331">
    <property type="protein sequence ID" value="KZO90948.1"/>
    <property type="molecule type" value="Genomic_DNA"/>
</dbReference>
<evidence type="ECO:0000256" key="2">
    <source>
        <dbReference type="SAM" id="Phobius"/>
    </source>
</evidence>
<dbReference type="PANTHER" id="PTHR45871:SF1">
    <property type="entry name" value="PHOSPHATIDYLINOSITOL N-ACETYLGLUCOSAMINYLTRANSFERASE SUBUNIT A"/>
    <property type="match status" value="1"/>
</dbReference>
<dbReference type="STRING" id="1330018.A0A167GVC8"/>
<evidence type="ECO:0000313" key="4">
    <source>
        <dbReference type="Proteomes" id="UP000076738"/>
    </source>
</evidence>
<evidence type="ECO:0000256" key="1">
    <source>
        <dbReference type="SAM" id="MobiDB-lite"/>
    </source>
</evidence>
<feature type="region of interest" description="Disordered" evidence="1">
    <location>
        <begin position="251"/>
        <end position="277"/>
    </location>
</feature>
<dbReference type="OrthoDB" id="734129at2759"/>
<dbReference type="Proteomes" id="UP000076738">
    <property type="component" value="Unassembled WGS sequence"/>
</dbReference>
<keyword evidence="2" id="KW-1133">Transmembrane helix</keyword>
<protein>
    <submittedName>
        <fullName evidence="3">Glycosyltransferase family 4 protein</fullName>
    </submittedName>
</protein>
<dbReference type="Gene3D" id="3.40.50.2000">
    <property type="entry name" value="Glycogen Phosphorylase B"/>
    <property type="match status" value="2"/>
</dbReference>
<accession>A0A167GVC8</accession>
<dbReference type="PANTHER" id="PTHR45871">
    <property type="entry name" value="N-ACETYLGLUCOSAMINYL-PHOSPHATIDYLINOSITOL BIOSYNTHETIC PROTEIN"/>
    <property type="match status" value="1"/>
</dbReference>
<dbReference type="AlphaFoldDB" id="A0A167GVC8"/>
<feature type="compositionally biased region" description="Polar residues" evidence="1">
    <location>
        <begin position="261"/>
        <end position="277"/>
    </location>
</feature>
<name>A0A167GVC8_CALVF</name>
<dbReference type="GO" id="GO:0000506">
    <property type="term" value="C:glycosylphosphatidylinositol-N-acetylglucosaminyltransferase (GPI-GnT) complex"/>
    <property type="evidence" value="ECO:0007669"/>
    <property type="project" value="TreeGrafter"/>
</dbReference>
<dbReference type="GO" id="GO:0006506">
    <property type="term" value="P:GPI anchor biosynthetic process"/>
    <property type="evidence" value="ECO:0007669"/>
    <property type="project" value="TreeGrafter"/>
</dbReference>
<keyword evidence="3" id="KW-0808">Transferase</keyword>
<dbReference type="SUPFAM" id="SSF53756">
    <property type="entry name" value="UDP-Glycosyltransferase/glycogen phosphorylase"/>
    <property type="match status" value="1"/>
</dbReference>
<keyword evidence="4" id="KW-1185">Reference proteome</keyword>
<dbReference type="GO" id="GO:0017176">
    <property type="term" value="F:phosphatidylinositol N-acetylglucosaminyltransferase activity"/>
    <property type="evidence" value="ECO:0007669"/>
    <property type="project" value="TreeGrafter"/>
</dbReference>
<keyword evidence="2" id="KW-0812">Transmembrane</keyword>
<reference evidence="3 4" key="1">
    <citation type="journal article" date="2016" name="Mol. Biol. Evol.">
        <title>Comparative Genomics of Early-Diverging Mushroom-Forming Fungi Provides Insights into the Origins of Lignocellulose Decay Capabilities.</title>
        <authorList>
            <person name="Nagy L.G."/>
            <person name="Riley R."/>
            <person name="Tritt A."/>
            <person name="Adam C."/>
            <person name="Daum C."/>
            <person name="Floudas D."/>
            <person name="Sun H."/>
            <person name="Yadav J.S."/>
            <person name="Pangilinan J."/>
            <person name="Larsson K.H."/>
            <person name="Matsuura K."/>
            <person name="Barry K."/>
            <person name="Labutti K."/>
            <person name="Kuo R."/>
            <person name="Ohm R.A."/>
            <person name="Bhattacharya S.S."/>
            <person name="Shirouzu T."/>
            <person name="Yoshinaga Y."/>
            <person name="Martin F.M."/>
            <person name="Grigoriev I.V."/>
            <person name="Hibbett D.S."/>
        </authorList>
    </citation>
    <scope>NUCLEOTIDE SEQUENCE [LARGE SCALE GENOMIC DNA]</scope>
    <source>
        <strain evidence="3 4">TUFC12733</strain>
    </source>
</reference>
<gene>
    <name evidence="3" type="ORF">CALVIDRAFT_589508</name>
</gene>
<proteinExistence type="predicted"/>
<organism evidence="3 4">
    <name type="scientific">Calocera viscosa (strain TUFC12733)</name>
    <dbReference type="NCBI Taxonomy" id="1330018"/>
    <lineage>
        <taxon>Eukaryota</taxon>
        <taxon>Fungi</taxon>
        <taxon>Dikarya</taxon>
        <taxon>Basidiomycota</taxon>
        <taxon>Agaricomycotina</taxon>
        <taxon>Dacrymycetes</taxon>
        <taxon>Dacrymycetales</taxon>
        <taxon>Dacrymycetaceae</taxon>
        <taxon>Calocera</taxon>
    </lineage>
</organism>
<feature type="transmembrane region" description="Helical" evidence="2">
    <location>
        <begin position="302"/>
        <end position="326"/>
    </location>
</feature>
<keyword evidence="2" id="KW-0472">Membrane</keyword>
<sequence>MISDLFHPAVGGVESNIYNLSSNLIALGHRVVVNTHFYGDCIGISIRSWPEATLHAHVMGVRTMVTAHSLFDVDDAAGMMNKLLEGTLSNAVAAVCASRTGYAGYVLCALLHTCSYFCRRENTVLRICHGPHVIPNAVVPSDFQHVITIVVVSRLFYRKDSDLLISTGPRTCALYPSTRYAASFLPHPPCSPDAFRISILEAASCGLFIVSTRVGGVPEMFPTLLMGFANPDSDDVARGLARDIDVVRPSRRERDAVQMPKSRSCTTGDESPSSRRTYTPYGAVRVSLSHSRLACVQRSIRAWQLGLFAGAIYTIILVVDCLWFAFRQWMWRYDEDEDEVSRTRNESKWEAVRNC</sequence>